<keyword evidence="3" id="KW-1185">Reference proteome</keyword>
<reference evidence="2" key="2">
    <citation type="journal article" date="2022" name="Res Sq">
        <title>Comparative Genomics Reveals Insights into the Divergent Evolution of Astigmatic Mites and Household Pest Adaptations.</title>
        <authorList>
            <person name="Xiong Q."/>
            <person name="Wan A.T.-Y."/>
            <person name="Liu X.-Y."/>
            <person name="Fung C.S.-H."/>
            <person name="Xiao X."/>
            <person name="Malainual N."/>
            <person name="Hou J."/>
            <person name="Wang L."/>
            <person name="Wang M."/>
            <person name="Yang K."/>
            <person name="Cui Y."/>
            <person name="Leung E."/>
            <person name="Nong W."/>
            <person name="Shin S.-K."/>
            <person name="Au S."/>
            <person name="Jeong K.Y."/>
            <person name="Chew F.T."/>
            <person name="Hui J."/>
            <person name="Leung T.F."/>
            <person name="Tungtrongchitr A."/>
            <person name="Zhong N."/>
            <person name="Liu Z."/>
            <person name="Tsui S."/>
        </authorList>
    </citation>
    <scope>NUCLEOTIDE SEQUENCE</scope>
    <source>
        <strain evidence="2">Derf</strain>
        <tissue evidence="2">Whole organism</tissue>
    </source>
</reference>
<name>A0A922L6N4_DERFA</name>
<comment type="caution">
    <text evidence="2">The sequence shown here is derived from an EMBL/GenBank/DDBJ whole genome shotgun (WGS) entry which is preliminary data.</text>
</comment>
<feature type="region of interest" description="Disordered" evidence="1">
    <location>
        <begin position="1"/>
        <end position="42"/>
    </location>
</feature>
<dbReference type="EMBL" id="ASGP02000002">
    <property type="protein sequence ID" value="KAH9522326.1"/>
    <property type="molecule type" value="Genomic_DNA"/>
</dbReference>
<reference evidence="2" key="1">
    <citation type="submission" date="2013-05" db="EMBL/GenBank/DDBJ databases">
        <authorList>
            <person name="Yim A.K.Y."/>
            <person name="Chan T.F."/>
            <person name="Ji K.M."/>
            <person name="Liu X.Y."/>
            <person name="Zhou J.W."/>
            <person name="Li R.Q."/>
            <person name="Yang K.Y."/>
            <person name="Li J."/>
            <person name="Li M."/>
            <person name="Law P.T.W."/>
            <person name="Wu Y.L."/>
            <person name="Cai Z.L."/>
            <person name="Qin H."/>
            <person name="Bao Y."/>
            <person name="Leung R.K.K."/>
            <person name="Ng P.K.S."/>
            <person name="Zou J."/>
            <person name="Zhong X.J."/>
            <person name="Ran P.X."/>
            <person name="Zhong N.S."/>
            <person name="Liu Z.G."/>
            <person name="Tsui S.K.W."/>
        </authorList>
    </citation>
    <scope>NUCLEOTIDE SEQUENCE</scope>
    <source>
        <strain evidence="2">Derf</strain>
        <tissue evidence="2">Whole organism</tissue>
    </source>
</reference>
<dbReference type="Proteomes" id="UP000790347">
    <property type="component" value="Unassembled WGS sequence"/>
</dbReference>
<evidence type="ECO:0000313" key="2">
    <source>
        <dbReference type="EMBL" id="KAH9522326.1"/>
    </source>
</evidence>
<dbReference type="AlphaFoldDB" id="A0A922L6N4"/>
<evidence type="ECO:0000256" key="1">
    <source>
        <dbReference type="SAM" id="MobiDB-lite"/>
    </source>
</evidence>
<gene>
    <name evidence="2" type="ORF">DERF_005909</name>
</gene>
<proteinExistence type="predicted"/>
<accession>A0A922L6N4</accession>
<organism evidence="2 3">
    <name type="scientific">Dermatophagoides farinae</name>
    <name type="common">American house dust mite</name>
    <dbReference type="NCBI Taxonomy" id="6954"/>
    <lineage>
        <taxon>Eukaryota</taxon>
        <taxon>Metazoa</taxon>
        <taxon>Ecdysozoa</taxon>
        <taxon>Arthropoda</taxon>
        <taxon>Chelicerata</taxon>
        <taxon>Arachnida</taxon>
        <taxon>Acari</taxon>
        <taxon>Acariformes</taxon>
        <taxon>Sarcoptiformes</taxon>
        <taxon>Astigmata</taxon>
        <taxon>Psoroptidia</taxon>
        <taxon>Analgoidea</taxon>
        <taxon>Pyroglyphidae</taxon>
        <taxon>Dermatophagoidinae</taxon>
        <taxon>Dermatophagoides</taxon>
    </lineage>
</organism>
<protein>
    <submittedName>
        <fullName evidence="2">Uncharacterized protein</fullName>
    </submittedName>
</protein>
<evidence type="ECO:0000313" key="3">
    <source>
        <dbReference type="Proteomes" id="UP000790347"/>
    </source>
</evidence>
<sequence>MNKILHPSSSSSSSLIFENLNDSNSNDNSNSKKKKIESSSTSSFVEEFFFMKQKQKSLKNFRSDWKRGRDFIQASLDYDYYTLIGCSNALSMFELVLKNI</sequence>
<feature type="compositionally biased region" description="Low complexity" evidence="1">
    <location>
        <begin position="8"/>
        <end position="29"/>
    </location>
</feature>